<protein>
    <submittedName>
        <fullName evidence="1">Uncharacterized protein</fullName>
    </submittedName>
</protein>
<sequence>MSIVEVEFRGVKDWHNFLREFENLIRTENFLRAVGKKSVELKMRYHGSLMLEVEGVVSVGDFEHWNLIGDGKVIGSIEVCYMDQHFFVLSVEVIDALLTDDELKTLMLSGSSWATPLTPIKIAIEAIDANALKRELSNFIESYRDDFPNEIARKYAPKAKIL</sequence>
<name>A0A497F417_9CREN</name>
<dbReference type="Proteomes" id="UP000269499">
    <property type="component" value="Unassembled WGS sequence"/>
</dbReference>
<organism evidence="1 2">
    <name type="scientific">Thermoproteota archaeon</name>
    <dbReference type="NCBI Taxonomy" id="2056631"/>
    <lineage>
        <taxon>Archaea</taxon>
        <taxon>Thermoproteota</taxon>
    </lineage>
</organism>
<evidence type="ECO:0000313" key="1">
    <source>
        <dbReference type="EMBL" id="RLE54285.1"/>
    </source>
</evidence>
<dbReference type="EMBL" id="QMRA01000029">
    <property type="protein sequence ID" value="RLE54285.1"/>
    <property type="molecule type" value="Genomic_DNA"/>
</dbReference>
<gene>
    <name evidence="1" type="ORF">DRJ26_02085</name>
</gene>
<accession>A0A497F417</accession>
<reference evidence="1 2" key="1">
    <citation type="submission" date="2018-06" db="EMBL/GenBank/DDBJ databases">
        <title>Extensive metabolic versatility and redundancy in microbially diverse, dynamic hydrothermal sediments.</title>
        <authorList>
            <person name="Dombrowski N."/>
            <person name="Teske A."/>
            <person name="Baker B.J."/>
        </authorList>
    </citation>
    <scope>NUCLEOTIDE SEQUENCE [LARGE SCALE GENOMIC DNA]</scope>
    <source>
        <strain evidence="1">B20_G2</strain>
    </source>
</reference>
<dbReference type="AlphaFoldDB" id="A0A497F417"/>
<proteinExistence type="predicted"/>
<evidence type="ECO:0000313" key="2">
    <source>
        <dbReference type="Proteomes" id="UP000269499"/>
    </source>
</evidence>
<comment type="caution">
    <text evidence="1">The sequence shown here is derived from an EMBL/GenBank/DDBJ whole genome shotgun (WGS) entry which is preliminary data.</text>
</comment>